<dbReference type="CDD" id="cd11350">
    <property type="entry name" value="AmyAc_4"/>
    <property type="match status" value="1"/>
</dbReference>
<proteinExistence type="inferred from homology"/>
<dbReference type="KEGG" id="als:DJ013_14985"/>
<dbReference type="InterPro" id="IPR014756">
    <property type="entry name" value="Ig_E-set"/>
</dbReference>
<feature type="signal peptide" evidence="2">
    <location>
        <begin position="1"/>
        <end position="19"/>
    </location>
</feature>
<dbReference type="Gene3D" id="2.60.40.10">
    <property type="entry name" value="Immunoglobulins"/>
    <property type="match status" value="1"/>
</dbReference>
<dbReference type="OrthoDB" id="9761875at2"/>
<organism evidence="4 5">
    <name type="scientific">Arcticibacterium luteifluviistationis</name>
    <dbReference type="NCBI Taxonomy" id="1784714"/>
    <lineage>
        <taxon>Bacteria</taxon>
        <taxon>Pseudomonadati</taxon>
        <taxon>Bacteroidota</taxon>
        <taxon>Cytophagia</taxon>
        <taxon>Cytophagales</taxon>
        <taxon>Leadbetterellaceae</taxon>
        <taxon>Arcticibacterium</taxon>
    </lineage>
</organism>
<dbReference type="InterPro" id="IPR017853">
    <property type="entry name" value="GH"/>
</dbReference>
<feature type="chain" id="PRO_5016403454" evidence="2">
    <location>
        <begin position="20"/>
        <end position="1197"/>
    </location>
</feature>
<dbReference type="Pfam" id="PF00128">
    <property type="entry name" value="Alpha-amylase"/>
    <property type="match status" value="1"/>
</dbReference>
<keyword evidence="5" id="KW-1185">Reference proteome</keyword>
<reference evidence="4 5" key="1">
    <citation type="submission" date="2018-05" db="EMBL/GenBank/DDBJ databases">
        <title>Complete genome sequence of Arcticibacterium luteifluviistationis SM1504T, a cytophagaceae bacterium isolated from Arctic surface seawater.</title>
        <authorList>
            <person name="Li Y."/>
            <person name="Qin Q.-L."/>
        </authorList>
    </citation>
    <scope>NUCLEOTIDE SEQUENCE [LARGE SCALE GENOMIC DNA]</scope>
    <source>
        <strain evidence="4 5">SM1504</strain>
    </source>
</reference>
<evidence type="ECO:0000259" key="3">
    <source>
        <dbReference type="SMART" id="SM00642"/>
    </source>
</evidence>
<dbReference type="InterPro" id="IPR026444">
    <property type="entry name" value="Secre_tail"/>
</dbReference>
<dbReference type="Proteomes" id="UP000249873">
    <property type="component" value="Chromosome"/>
</dbReference>
<dbReference type="PANTHER" id="PTHR43002">
    <property type="entry name" value="GLYCOGEN DEBRANCHING ENZYME"/>
    <property type="match status" value="1"/>
</dbReference>
<dbReference type="EMBL" id="CP029480">
    <property type="protein sequence ID" value="AWV99393.1"/>
    <property type="molecule type" value="Genomic_DNA"/>
</dbReference>
<dbReference type="SMART" id="SM00642">
    <property type="entry name" value="Aamy"/>
    <property type="match status" value="1"/>
</dbReference>
<dbReference type="Pfam" id="PF18962">
    <property type="entry name" value="Por_Secre_tail"/>
    <property type="match status" value="1"/>
</dbReference>
<evidence type="ECO:0000313" key="4">
    <source>
        <dbReference type="EMBL" id="AWV99393.1"/>
    </source>
</evidence>
<dbReference type="NCBIfam" id="TIGR04183">
    <property type="entry name" value="Por_Secre_tail"/>
    <property type="match status" value="1"/>
</dbReference>
<gene>
    <name evidence="4" type="ORF">DJ013_14985</name>
</gene>
<dbReference type="SUPFAM" id="SSF81296">
    <property type="entry name" value="E set domains"/>
    <property type="match status" value="1"/>
</dbReference>
<feature type="domain" description="Glycosyl hydrolase family 13 catalytic" evidence="3">
    <location>
        <begin position="403"/>
        <end position="758"/>
    </location>
</feature>
<dbReference type="InterPro" id="IPR006047">
    <property type="entry name" value="GH13_cat_dom"/>
</dbReference>
<protein>
    <submittedName>
        <fullName evidence="4">Alpha-amylase</fullName>
    </submittedName>
</protein>
<dbReference type="RefSeq" id="WP_111372762.1">
    <property type="nucleotide sequence ID" value="NZ_CP029480.1"/>
</dbReference>
<evidence type="ECO:0000256" key="1">
    <source>
        <dbReference type="ARBA" id="ARBA00008061"/>
    </source>
</evidence>
<accession>A0A2Z4GF25</accession>
<dbReference type="SUPFAM" id="SSF51445">
    <property type="entry name" value="(Trans)glycosidases"/>
    <property type="match status" value="1"/>
</dbReference>
<comment type="similarity">
    <text evidence="1">Belongs to the glycosyl hydrolase 13 family.</text>
</comment>
<dbReference type="AlphaFoldDB" id="A0A2Z4GF25"/>
<dbReference type="Gene3D" id="3.20.20.80">
    <property type="entry name" value="Glycosidases"/>
    <property type="match status" value="1"/>
</dbReference>
<dbReference type="InterPro" id="IPR013783">
    <property type="entry name" value="Ig-like_fold"/>
</dbReference>
<evidence type="ECO:0000313" key="5">
    <source>
        <dbReference type="Proteomes" id="UP000249873"/>
    </source>
</evidence>
<dbReference type="GO" id="GO:0005975">
    <property type="term" value="P:carbohydrate metabolic process"/>
    <property type="evidence" value="ECO:0007669"/>
    <property type="project" value="InterPro"/>
</dbReference>
<evidence type="ECO:0000256" key="2">
    <source>
        <dbReference type="SAM" id="SignalP"/>
    </source>
</evidence>
<keyword evidence="2" id="KW-0732">Signal</keyword>
<name>A0A2Z4GF25_9BACT</name>
<sequence length="1197" mass="134322">MQKITLSILFVFGLLCSQAQIVKVTPENPSLNDEIEIFFDASQGTQGLVGTTNVYMHSGVVIDQPNGTAWEYVKGNWGEDDGLGKMTKVAGQDDLWSIKISNIAAYYGVPAGINIFRLSMVFRNANGSSEGKGNPGDFNGGSVASNGDIYIDIAVNNYVQILAPTEPSLYLKDGEPVSFRADASTEATKLSLYLDQGKGFELLSSVNNSQTIDFDYTPKVTQKASLLAEAIFEADTQNISKEYQFVIQKTISTVELPLGLKKGINYTEDQSKVTLVLEAPQKDFVYVVGDFTNWEVKDEFLMNQTPDGELFWLEIENLTPSKEYVFQYWVDGDIKIGDPYADKVADPWNDNYIPQDVYPNLPSYQRTDFGIATVLKTGQKAFDWGQSENAWQKPEKENLIIYELLVRDFLGSHSYKDLADTLSYLKTLGVNAIELMPIMEFEGNESWGYNPSYFFAPDKYYGSKDDLKNFIQKAHEEGFAVILDMVLNHAYGQNAMVKMYWDAANSRPAADSPWFNQEPKHPFNVGYDFNHESSYTQSFVDDVNAYWLNEFHFDGFRFDLSKGFTQTNNPDNIDKWGQKDDSRIAILKRMASKIWEQKEDAYVILEHFAANNEEDELQASGMLTWGNYTHTYGDLLTGKATTDISGVADLGKVAYMESHDEERLIYKADNSTLKTTTYDTNNELIALNRDKMLAAFFFTLPGPKMMWQFQELGYDVAIDFNGRVGNKPQAWGEGGLGYYEQKERRDLYKAYAAIINLVQNNRATFSEGTVKSSLNQAVKSISFEAEEMDAFIVGNFDINAQSKEIAFPKKGKWFDYFSGDSLNLSTEKHVFDLSPGEFHIYTSVKLEELEGGLVTTFEPIVFTEPESFSAGTDVTLNLRANLAESEGDFKDLDQIFLAAGVVTDSPNSVDLKYLKIDPSPENEFTLSSTEENIWQLSLNPRAYFGVPEQEEIYKIGLYLKSKDTLTQGFGYGKELIWLNLKSEAEVVKINPKEFYKGTPITITFDAAAANGSGTAGLVGAKKVYMHAGIITASLFDENWEYTKGNWGQDDGIGQMTKVSGSDTKWQITLTPNKYFSGVPASATWYRIGMVFRNEDGSLEGKSKTGGDIFMDFALSEEVVLATESRQNILVYPNPSEGVLKVQSSEKLKGANLFNMKGEKLRTFENVKYLNTEGLNSGTYILQILTEKGTHSKRIFIR</sequence>